<name>E1RF01_METP4</name>
<dbReference type="SUPFAM" id="SSF82171">
    <property type="entry name" value="DPP6 N-terminal domain-like"/>
    <property type="match status" value="1"/>
</dbReference>
<dbReference type="KEGG" id="mpi:Mpet_2501"/>
<feature type="transmembrane region" description="Helical" evidence="2">
    <location>
        <begin position="419"/>
        <end position="438"/>
    </location>
</feature>
<keyword evidence="2" id="KW-0472">Membrane</keyword>
<gene>
    <name evidence="3" type="ordered locus">Mpet_2501</name>
</gene>
<evidence type="ECO:0000313" key="3">
    <source>
        <dbReference type="EMBL" id="ADN37245.1"/>
    </source>
</evidence>
<keyword evidence="2" id="KW-0812">Transmembrane</keyword>
<evidence type="ECO:0000256" key="2">
    <source>
        <dbReference type="SAM" id="Phobius"/>
    </source>
</evidence>
<feature type="region of interest" description="Disordered" evidence="1">
    <location>
        <begin position="399"/>
        <end position="418"/>
    </location>
</feature>
<dbReference type="OrthoDB" id="119771at2157"/>
<evidence type="ECO:0000313" key="4">
    <source>
        <dbReference type="Proteomes" id="UP000006565"/>
    </source>
</evidence>
<organism evidence="3 4">
    <name type="scientific">Methanolacinia petrolearia (strain DSM 11571 / OCM 486 / SEBR 4847)</name>
    <name type="common">Methanoplanus petrolearius</name>
    <dbReference type="NCBI Taxonomy" id="679926"/>
    <lineage>
        <taxon>Archaea</taxon>
        <taxon>Methanobacteriati</taxon>
        <taxon>Methanobacteriota</taxon>
        <taxon>Stenosarchaea group</taxon>
        <taxon>Methanomicrobia</taxon>
        <taxon>Methanomicrobiales</taxon>
        <taxon>Methanomicrobiaceae</taxon>
        <taxon>Methanolacinia</taxon>
    </lineage>
</organism>
<accession>E1RF01</accession>
<dbReference type="EMBL" id="CP002117">
    <property type="protein sequence ID" value="ADN37245.1"/>
    <property type="molecule type" value="Genomic_DNA"/>
</dbReference>
<dbReference type="HOGENOM" id="CLU_619136_0_0_2"/>
<dbReference type="Proteomes" id="UP000006565">
    <property type="component" value="Chromosome"/>
</dbReference>
<dbReference type="eggNOG" id="arCOG11998">
    <property type="taxonomic scope" value="Archaea"/>
</dbReference>
<keyword evidence="4" id="KW-1185">Reference proteome</keyword>
<reference evidence="3 4" key="1">
    <citation type="journal article" date="2010" name="Stand. Genomic Sci.">
        <title>Complete genome sequence of Methanoplanus petrolearius type strain (SEBR 4847).</title>
        <authorList>
            <person name="Brambilla E."/>
            <person name="Djao O.D."/>
            <person name="Daligault H."/>
            <person name="Lapidus A."/>
            <person name="Lucas S."/>
            <person name="Hammon N."/>
            <person name="Nolan M."/>
            <person name="Tice H."/>
            <person name="Cheng J.F."/>
            <person name="Han C."/>
            <person name="Tapia R."/>
            <person name="Goodwin L."/>
            <person name="Pitluck S."/>
            <person name="Liolios K."/>
            <person name="Ivanova N."/>
            <person name="Mavromatis K."/>
            <person name="Mikhailova N."/>
            <person name="Pati A."/>
            <person name="Chen A."/>
            <person name="Palaniappan K."/>
            <person name="Land M."/>
            <person name="Hauser L."/>
            <person name="Chang Y.J."/>
            <person name="Jeffries C.D."/>
            <person name="Rohde M."/>
            <person name="Spring S."/>
            <person name="Sikorski J."/>
            <person name="Goker M."/>
            <person name="Woyke T."/>
            <person name="Bristow J."/>
            <person name="Eisen J.A."/>
            <person name="Markowitz V."/>
            <person name="Hugenholtz P."/>
            <person name="Kyrpides N.C."/>
            <person name="Klenk H.P."/>
        </authorList>
    </citation>
    <scope>NUCLEOTIDE SEQUENCE [LARGE SCALE GENOMIC DNA]</scope>
    <source>
        <strain evidence="4">DSM 11571 / OCM 486 / SEBR 4847</strain>
    </source>
</reference>
<dbReference type="STRING" id="679926.Mpet_2501"/>
<dbReference type="AlphaFoldDB" id="E1RF01"/>
<keyword evidence="2" id="KW-1133">Transmembrane helix</keyword>
<sequence precursor="true">MLSIAVIFFLLAIPAGAEEYPTIETGYTYIDGDSCDVFTYPSVDKLSHMGLSNGEVAYSKDKDPLIYIWDNRTGETNTFDTTVIAEKKDTWISFWMEIKCLDISKGAVYYSLSTHKTTPTGTSASSKGLFSFDGANNENIVSQHFIYELLADNSLVLVKDFSYFDGEPHIENMRLRVYSHDSGDIITIDNRTEINDPMGFGEYKVAVLSLSSISETVGDRVQNDGIVVFDIEPALAGGEVKEIVIPDATEISSDEKVNVNQDCFSDRYFVWSKGVKTSDGDNGQYQSTLYVTDLDTLENTAIDTNEHPDFGLYAYAVDGDYLIYKNDDGIFLYNIPDGEKKEIRITGNDEFEVGDIVEFDEGELLVRAYPKDYPGYEPSEYEIWFVDLNPFINPVEAEASETGAVETGSNEPGNPETPLSPSVSVFALVAVFVVFAVLQGKR</sequence>
<proteinExistence type="predicted"/>
<evidence type="ECO:0000256" key="1">
    <source>
        <dbReference type="SAM" id="MobiDB-lite"/>
    </source>
</evidence>
<protein>
    <submittedName>
        <fullName evidence="3">Uncharacterized protein</fullName>
    </submittedName>
</protein>